<dbReference type="EMBL" id="JBCFQL010000006">
    <property type="protein sequence ID" value="MFA9191218.1"/>
    <property type="molecule type" value="Genomic_DNA"/>
</dbReference>
<accession>A0ABV4TAU2</accession>
<feature type="domain" description="SCP" evidence="2">
    <location>
        <begin position="53"/>
        <end position="161"/>
    </location>
</feature>
<keyword evidence="4" id="KW-1185">Reference proteome</keyword>
<dbReference type="CDD" id="cd05379">
    <property type="entry name" value="CAP_bacterial"/>
    <property type="match status" value="1"/>
</dbReference>
<gene>
    <name evidence="3" type="ORF">AAGV28_07535</name>
</gene>
<dbReference type="PANTHER" id="PTHR31157">
    <property type="entry name" value="SCP DOMAIN-CONTAINING PROTEIN"/>
    <property type="match status" value="1"/>
</dbReference>
<evidence type="ECO:0000256" key="1">
    <source>
        <dbReference type="SAM" id="SignalP"/>
    </source>
</evidence>
<sequence>MKVNLLNLMLLLTVIFTMNSCSSDSSEEITANSTSSLIVENYSYSEDELETMKLINEYRVSIGLNPLEKINHISYKSEEHDYYMIDKKVPSHDGFVERSNNIMKLLDAKTVGENVAYNYNNAQGAVTAWLNSPAHKKNIEGNYTHFGISIRKNADGKKYYTNIFARID</sequence>
<dbReference type="InterPro" id="IPR035940">
    <property type="entry name" value="CAP_sf"/>
</dbReference>
<evidence type="ECO:0000313" key="4">
    <source>
        <dbReference type="Proteomes" id="UP001574169"/>
    </source>
</evidence>
<dbReference type="SUPFAM" id="SSF55797">
    <property type="entry name" value="PR-1-like"/>
    <property type="match status" value="1"/>
</dbReference>
<feature type="chain" id="PRO_5046751001" evidence="1">
    <location>
        <begin position="24"/>
        <end position="168"/>
    </location>
</feature>
<dbReference type="InterPro" id="IPR014044">
    <property type="entry name" value="CAP_dom"/>
</dbReference>
<feature type="signal peptide" evidence="1">
    <location>
        <begin position="1"/>
        <end position="23"/>
    </location>
</feature>
<comment type="caution">
    <text evidence="3">The sequence shown here is derived from an EMBL/GenBank/DDBJ whole genome shotgun (WGS) entry which is preliminary data.</text>
</comment>
<reference evidence="3 4" key="1">
    <citation type="submission" date="2024-04" db="EMBL/GenBank/DDBJ databases">
        <title>New Clade of Flavobacterium.</title>
        <authorList>
            <person name="Matos L."/>
            <person name="Proenca D.N."/>
            <person name="Fransisco R.M."/>
            <person name="Chung A.P."/>
            <person name="Maccario L."/>
            <person name="Sorensen S.J."/>
            <person name="Morais P.V."/>
        </authorList>
    </citation>
    <scope>NUCLEOTIDE SEQUENCE [LARGE SCALE GENOMIC DNA]</scope>
    <source>
        <strain evidence="3 4">FZUC8N2.13</strain>
    </source>
</reference>
<dbReference type="Proteomes" id="UP001574169">
    <property type="component" value="Unassembled WGS sequence"/>
</dbReference>
<dbReference type="RefSeq" id="WP_373406207.1">
    <property type="nucleotide sequence ID" value="NZ_JBCFQL010000006.1"/>
</dbReference>
<organism evidence="3 4">
    <name type="scientific">Flavobacterium zubiriense</name>
    <dbReference type="NCBI Taxonomy" id="3138075"/>
    <lineage>
        <taxon>Bacteria</taxon>
        <taxon>Pseudomonadati</taxon>
        <taxon>Bacteroidota</taxon>
        <taxon>Flavobacteriia</taxon>
        <taxon>Flavobacteriales</taxon>
        <taxon>Flavobacteriaceae</taxon>
        <taxon>Flavobacterium</taxon>
    </lineage>
</organism>
<evidence type="ECO:0000313" key="3">
    <source>
        <dbReference type="EMBL" id="MFA9191218.1"/>
    </source>
</evidence>
<dbReference type="Pfam" id="PF00188">
    <property type="entry name" value="CAP"/>
    <property type="match status" value="1"/>
</dbReference>
<name>A0ABV4TAU2_9FLAO</name>
<keyword evidence="1" id="KW-0732">Signal</keyword>
<protein>
    <submittedName>
        <fullName evidence="3">CAP domain-containing protein</fullName>
    </submittedName>
</protein>
<dbReference type="Gene3D" id="3.40.33.10">
    <property type="entry name" value="CAP"/>
    <property type="match status" value="1"/>
</dbReference>
<dbReference type="PANTHER" id="PTHR31157:SF1">
    <property type="entry name" value="SCP DOMAIN-CONTAINING PROTEIN"/>
    <property type="match status" value="1"/>
</dbReference>
<proteinExistence type="predicted"/>
<evidence type="ECO:0000259" key="2">
    <source>
        <dbReference type="Pfam" id="PF00188"/>
    </source>
</evidence>